<organism evidence="2 3">
    <name type="scientific">Geranomyces variabilis</name>
    <dbReference type="NCBI Taxonomy" id="109894"/>
    <lineage>
        <taxon>Eukaryota</taxon>
        <taxon>Fungi</taxon>
        <taxon>Fungi incertae sedis</taxon>
        <taxon>Chytridiomycota</taxon>
        <taxon>Chytridiomycota incertae sedis</taxon>
        <taxon>Chytridiomycetes</taxon>
        <taxon>Spizellomycetales</taxon>
        <taxon>Powellomycetaceae</taxon>
        <taxon>Geranomyces</taxon>
    </lineage>
</organism>
<protein>
    <submittedName>
        <fullName evidence="2">Uncharacterized protein</fullName>
    </submittedName>
</protein>
<accession>A0AAD5TAU9</accession>
<name>A0AAD5TAU9_9FUNG</name>
<dbReference type="Proteomes" id="UP001212152">
    <property type="component" value="Unassembled WGS sequence"/>
</dbReference>
<feature type="region of interest" description="Disordered" evidence="1">
    <location>
        <begin position="1"/>
        <end position="25"/>
    </location>
</feature>
<keyword evidence="3" id="KW-1185">Reference proteome</keyword>
<evidence type="ECO:0000256" key="1">
    <source>
        <dbReference type="SAM" id="MobiDB-lite"/>
    </source>
</evidence>
<reference evidence="2" key="1">
    <citation type="submission" date="2020-05" db="EMBL/GenBank/DDBJ databases">
        <title>Phylogenomic resolution of chytrid fungi.</title>
        <authorList>
            <person name="Stajich J.E."/>
            <person name="Amses K."/>
            <person name="Simmons R."/>
            <person name="Seto K."/>
            <person name="Myers J."/>
            <person name="Bonds A."/>
            <person name="Quandt C.A."/>
            <person name="Barry K."/>
            <person name="Liu P."/>
            <person name="Grigoriev I."/>
            <person name="Longcore J.E."/>
            <person name="James T.Y."/>
        </authorList>
    </citation>
    <scope>NUCLEOTIDE SEQUENCE</scope>
    <source>
        <strain evidence="2">JEL0379</strain>
    </source>
</reference>
<proteinExistence type="predicted"/>
<dbReference type="AlphaFoldDB" id="A0AAD5TAU9"/>
<feature type="region of interest" description="Disordered" evidence="1">
    <location>
        <begin position="164"/>
        <end position="187"/>
    </location>
</feature>
<evidence type="ECO:0000313" key="2">
    <source>
        <dbReference type="EMBL" id="KAJ3167005.1"/>
    </source>
</evidence>
<feature type="region of interest" description="Disordered" evidence="1">
    <location>
        <begin position="563"/>
        <end position="585"/>
    </location>
</feature>
<gene>
    <name evidence="2" type="ORF">HDU87_001887</name>
</gene>
<dbReference type="EMBL" id="JADGJQ010000151">
    <property type="protein sequence ID" value="KAJ3167005.1"/>
    <property type="molecule type" value="Genomic_DNA"/>
</dbReference>
<feature type="compositionally biased region" description="Low complexity" evidence="1">
    <location>
        <begin position="1"/>
        <end position="13"/>
    </location>
</feature>
<comment type="caution">
    <text evidence="2">The sequence shown here is derived from an EMBL/GenBank/DDBJ whole genome shotgun (WGS) entry which is preliminary data.</text>
</comment>
<evidence type="ECO:0000313" key="3">
    <source>
        <dbReference type="Proteomes" id="UP001212152"/>
    </source>
</evidence>
<sequence length="585" mass="64811">MASSSPAPADAGESPPPSPSPLPAERFLTPKKFVKLHADASLEDYFSYLKEEEAACKKLKEKHLSKAELRDVNVRLGKVYTLRSNDDHIIRAYKARADRLARDDRKERKETLDWGKKSLDLVSRTVNLQEDFLKYNGCIYDGVLNPGATASAVENDSELLLTPKVQSTASVENKKPKKIRDDKNKGSRVTAFAGKKRSYADDDEESEDDECTALERSMVTLSAEYAPGSNTFSEECEKLWQNYLAQVERRRMSPNSVQAQRGRHQTLMAEWYAADTAFAEFFVNDMAKKYETATIAIDRSAAHALTLGPISADLTAFAPNFNILSTWDKLWSRKADFPEQFISSVAAGLFVDNTASAAPAFEVEGDTKLPATRILSDIVAFLGTKLTFALELAHNLGNGNNKSTKVGVARSDFAITSSEAKKVGRAGAAVLIAEFAAGADAWPVHKDTFVATAEAVYESHRLLGHLPLADVSHARMHIVLCSDRVVKFQVIQPIYRLGGIFFERNTEGPVFDLSKSLDFADRLANALRMARYVQDVVFQDAYRLREKITASVQDRTVELLPTLPTKIPPQRPPGAITPMAKRRKT</sequence>